<dbReference type="Gene3D" id="3.30.110.90">
    <property type="entry name" value="Amidohydrolase"/>
    <property type="match status" value="1"/>
</dbReference>
<accession>A0A250II92</accession>
<dbReference type="Pfam" id="PF01979">
    <property type="entry name" value="Amidohydro_1"/>
    <property type="match status" value="1"/>
</dbReference>
<sequence length="452" mass="48433">MKTPCALAVLGACLLSVLGMLSGCVNAPLSVPVVSERAIAFVDVNVVPMDSERVLTEQTVIVRNGLIAALGPTASITVPPDAERIDGRGRFLMPGLADFQIHLHSDEQLLSYLAHGVTTVFDLNGSPRQLDLRTQLAEYRRFGPRLYTSSPMMDGGQGRGDAVSVTTAEQARIAVVRQKLAGYDALKVYHTVSPGVYEVLTGMARQQKLPVVGHVPRTVGAEAVLRARQALVAPGSEFFATALRDEPAMAALARATKEAGTSVVPGLVQIHAQLRMLEDVEGVFADPEARYLSPEVLRNWSYSNPTRRIDVAAFGARERALYPAMRAFTLALQKEGARLVVGTDASDAGLFPGRSVHRELAELVEAGLSPYEALSAATRNAGAFIQQHVDPAARFGTVAVGQYADLLLLPGNPLEDVGRAAQALGVMSRGLWLPGEQLQRMRDKSAKSLQGR</sequence>
<dbReference type="PANTHER" id="PTHR43135:SF3">
    <property type="entry name" value="ALPHA-D-RIBOSE 1-METHYLPHOSPHONATE 5-TRIPHOSPHATE DIPHOSPHATASE"/>
    <property type="match status" value="1"/>
</dbReference>
<dbReference type="PROSITE" id="PS51257">
    <property type="entry name" value="PROKAR_LIPOPROTEIN"/>
    <property type="match status" value="1"/>
</dbReference>
<organism evidence="2 3">
    <name type="scientific">Melittangium boletus DSM 14713</name>
    <dbReference type="NCBI Taxonomy" id="1294270"/>
    <lineage>
        <taxon>Bacteria</taxon>
        <taxon>Pseudomonadati</taxon>
        <taxon>Myxococcota</taxon>
        <taxon>Myxococcia</taxon>
        <taxon>Myxococcales</taxon>
        <taxon>Cystobacterineae</taxon>
        <taxon>Archangiaceae</taxon>
        <taxon>Melittangium</taxon>
    </lineage>
</organism>
<evidence type="ECO:0000259" key="1">
    <source>
        <dbReference type="Pfam" id="PF01979"/>
    </source>
</evidence>
<dbReference type="Gene3D" id="2.30.40.10">
    <property type="entry name" value="Urease, subunit C, domain 1"/>
    <property type="match status" value="1"/>
</dbReference>
<dbReference type="KEGG" id="mbd:MEBOL_004343"/>
<dbReference type="EMBL" id="CP022163">
    <property type="protein sequence ID" value="ATB30881.1"/>
    <property type="molecule type" value="Genomic_DNA"/>
</dbReference>
<name>A0A250II92_9BACT</name>
<evidence type="ECO:0000313" key="3">
    <source>
        <dbReference type="Proteomes" id="UP000217289"/>
    </source>
</evidence>
<dbReference type="SUPFAM" id="SSF51338">
    <property type="entry name" value="Composite domain of metallo-dependent hydrolases"/>
    <property type="match status" value="1"/>
</dbReference>
<feature type="domain" description="Amidohydrolase-related" evidence="1">
    <location>
        <begin position="111"/>
        <end position="430"/>
    </location>
</feature>
<dbReference type="Gene3D" id="1.20.58.520">
    <property type="entry name" value="Amidohydrolase"/>
    <property type="match status" value="1"/>
</dbReference>
<dbReference type="PANTHER" id="PTHR43135">
    <property type="entry name" value="ALPHA-D-RIBOSE 1-METHYLPHOSPHONATE 5-TRIPHOSPHATE DIPHOSPHATASE"/>
    <property type="match status" value="1"/>
</dbReference>
<dbReference type="InterPro" id="IPR051781">
    <property type="entry name" value="Metallo-dep_Hydrolase"/>
</dbReference>
<gene>
    <name evidence="2" type="ORF">MEBOL_004343</name>
</gene>
<keyword evidence="3" id="KW-1185">Reference proteome</keyword>
<dbReference type="RefSeq" id="WP_095979285.1">
    <property type="nucleotide sequence ID" value="NZ_CP022163.1"/>
</dbReference>
<dbReference type="InterPro" id="IPR011059">
    <property type="entry name" value="Metal-dep_hydrolase_composite"/>
</dbReference>
<reference evidence="2 3" key="1">
    <citation type="submission" date="2017-06" db="EMBL/GenBank/DDBJ databases">
        <authorList>
            <person name="Kim H.J."/>
            <person name="Triplett B.A."/>
        </authorList>
    </citation>
    <scope>NUCLEOTIDE SEQUENCE [LARGE SCALE GENOMIC DNA]</scope>
    <source>
        <strain evidence="2 3">DSM 14713</strain>
    </source>
</reference>
<evidence type="ECO:0000313" key="2">
    <source>
        <dbReference type="EMBL" id="ATB30881.1"/>
    </source>
</evidence>
<dbReference type="Gene3D" id="3.40.50.10910">
    <property type="entry name" value="Amidohydrolase"/>
    <property type="match status" value="1"/>
</dbReference>
<dbReference type="GO" id="GO:0016810">
    <property type="term" value="F:hydrolase activity, acting on carbon-nitrogen (but not peptide) bonds"/>
    <property type="evidence" value="ECO:0007669"/>
    <property type="project" value="InterPro"/>
</dbReference>
<proteinExistence type="predicted"/>
<dbReference type="Proteomes" id="UP000217289">
    <property type="component" value="Chromosome"/>
</dbReference>
<dbReference type="InterPro" id="IPR006680">
    <property type="entry name" value="Amidohydro-rel"/>
</dbReference>
<dbReference type="OrthoDB" id="9782972at2"/>
<dbReference type="SUPFAM" id="SSF51556">
    <property type="entry name" value="Metallo-dependent hydrolases"/>
    <property type="match status" value="1"/>
</dbReference>
<dbReference type="InterPro" id="IPR032466">
    <property type="entry name" value="Metal_Hydrolase"/>
</dbReference>
<dbReference type="AlphaFoldDB" id="A0A250II92"/>
<protein>
    <recommendedName>
        <fullName evidence="1">Amidohydrolase-related domain-containing protein</fullName>
    </recommendedName>
</protein>